<gene>
    <name evidence="2" type="ORF">ACFO5W_06605</name>
</gene>
<evidence type="ECO:0008006" key="4">
    <source>
        <dbReference type="Google" id="ProtNLM"/>
    </source>
</evidence>
<dbReference type="Proteomes" id="UP001595961">
    <property type="component" value="Unassembled WGS sequence"/>
</dbReference>
<keyword evidence="3" id="KW-1185">Reference proteome</keyword>
<sequence length="215" mass="23246">MQANDVNIAVHIGMGAGGLICGLWPLLSRKGGVVHRRSGRVFVVMAGMVLGTAILADIFLYVPIALIAVTLSASYQYISSLRSLALRNRYPSTVDAILAIVALIGCAWIVLSKGTGTASWTPAIAYSTAAYVACMALYDLSRPFWAAYWLRRVRPLDHGLKMTGCYFAMLSSGAGNLLKHAQPWSQVIPSSLGIMVMVVFLSSYFGRRMDIPVEV</sequence>
<proteinExistence type="predicted"/>
<comment type="caution">
    <text evidence="2">The sequence shown here is derived from an EMBL/GenBank/DDBJ whole genome shotgun (WGS) entry which is preliminary data.</text>
</comment>
<dbReference type="EMBL" id="JBHSGA010000011">
    <property type="protein sequence ID" value="MFC4526306.1"/>
    <property type="molecule type" value="Genomic_DNA"/>
</dbReference>
<evidence type="ECO:0000313" key="3">
    <source>
        <dbReference type="Proteomes" id="UP001595961"/>
    </source>
</evidence>
<keyword evidence="1" id="KW-1133">Transmembrane helix</keyword>
<feature type="transmembrane region" description="Helical" evidence="1">
    <location>
        <begin position="90"/>
        <end position="111"/>
    </location>
</feature>
<evidence type="ECO:0000313" key="2">
    <source>
        <dbReference type="EMBL" id="MFC4526306.1"/>
    </source>
</evidence>
<feature type="transmembrane region" description="Helical" evidence="1">
    <location>
        <begin position="6"/>
        <end position="27"/>
    </location>
</feature>
<accession>A0ABV9BZZ7</accession>
<protein>
    <recommendedName>
        <fullName evidence="4">DUF2306 domain-containing protein</fullName>
    </recommendedName>
</protein>
<keyword evidence="1" id="KW-0812">Transmembrane</keyword>
<feature type="transmembrane region" description="Helical" evidence="1">
    <location>
        <begin position="117"/>
        <end position="138"/>
    </location>
</feature>
<feature type="transmembrane region" description="Helical" evidence="1">
    <location>
        <begin position="39"/>
        <end position="55"/>
    </location>
</feature>
<feature type="transmembrane region" description="Helical" evidence="1">
    <location>
        <begin position="184"/>
        <end position="205"/>
    </location>
</feature>
<organism evidence="2 3">
    <name type="scientific">Dyella halodurans</name>
    <dbReference type="NCBI Taxonomy" id="1920171"/>
    <lineage>
        <taxon>Bacteria</taxon>
        <taxon>Pseudomonadati</taxon>
        <taxon>Pseudomonadota</taxon>
        <taxon>Gammaproteobacteria</taxon>
        <taxon>Lysobacterales</taxon>
        <taxon>Rhodanobacteraceae</taxon>
        <taxon>Dyella</taxon>
    </lineage>
</organism>
<keyword evidence="1" id="KW-0472">Membrane</keyword>
<dbReference type="RefSeq" id="WP_266150865.1">
    <property type="nucleotide sequence ID" value="NZ_CP064028.1"/>
</dbReference>
<name>A0ABV9BZZ7_9GAMM</name>
<reference evidence="3" key="1">
    <citation type="journal article" date="2019" name="Int. J. Syst. Evol. Microbiol.">
        <title>The Global Catalogue of Microorganisms (GCM) 10K type strain sequencing project: providing services to taxonomists for standard genome sequencing and annotation.</title>
        <authorList>
            <consortium name="The Broad Institute Genomics Platform"/>
            <consortium name="The Broad Institute Genome Sequencing Center for Infectious Disease"/>
            <person name="Wu L."/>
            <person name="Ma J."/>
        </authorList>
    </citation>
    <scope>NUCLEOTIDE SEQUENCE [LARGE SCALE GENOMIC DNA]</scope>
    <source>
        <strain evidence="3">CCM 4481</strain>
    </source>
</reference>
<evidence type="ECO:0000256" key="1">
    <source>
        <dbReference type="SAM" id="Phobius"/>
    </source>
</evidence>